<keyword evidence="8 10" id="KW-0067">ATP-binding</keyword>
<comment type="similarity">
    <text evidence="1 10">Belongs to the thymidylate kinase family.</text>
</comment>
<evidence type="ECO:0000256" key="7">
    <source>
        <dbReference type="ARBA" id="ARBA00022777"/>
    </source>
</evidence>
<name>A0ABV8HUC0_9ACTN</name>
<dbReference type="SUPFAM" id="SSF52540">
    <property type="entry name" value="P-loop containing nucleoside triphosphate hydrolases"/>
    <property type="match status" value="1"/>
</dbReference>
<dbReference type="Proteomes" id="UP001595765">
    <property type="component" value="Unassembled WGS sequence"/>
</dbReference>
<keyword evidence="5 10" id="KW-0545">Nucleotide biosynthesis</keyword>
<comment type="catalytic activity">
    <reaction evidence="9 10">
        <text>dTMP + ATP = dTDP + ADP</text>
        <dbReference type="Rhea" id="RHEA:13517"/>
        <dbReference type="ChEBI" id="CHEBI:30616"/>
        <dbReference type="ChEBI" id="CHEBI:58369"/>
        <dbReference type="ChEBI" id="CHEBI:63528"/>
        <dbReference type="ChEBI" id="CHEBI:456216"/>
        <dbReference type="EC" id="2.7.4.9"/>
    </reaction>
</comment>
<keyword evidence="7 10" id="KW-0418">Kinase</keyword>
<dbReference type="Pfam" id="PF02223">
    <property type="entry name" value="Thymidylate_kin"/>
    <property type="match status" value="1"/>
</dbReference>
<evidence type="ECO:0000256" key="2">
    <source>
        <dbReference type="ARBA" id="ARBA00012980"/>
    </source>
</evidence>
<dbReference type="HAMAP" id="MF_00165">
    <property type="entry name" value="Thymidylate_kinase"/>
    <property type="match status" value="1"/>
</dbReference>
<keyword evidence="4 10" id="KW-0808">Transferase</keyword>
<organism evidence="12 13">
    <name type="scientific">Streptomyces polygonati</name>
    <dbReference type="NCBI Taxonomy" id="1617087"/>
    <lineage>
        <taxon>Bacteria</taxon>
        <taxon>Bacillati</taxon>
        <taxon>Actinomycetota</taxon>
        <taxon>Actinomycetes</taxon>
        <taxon>Kitasatosporales</taxon>
        <taxon>Streptomycetaceae</taxon>
        <taxon>Streptomyces</taxon>
    </lineage>
</organism>
<proteinExistence type="inferred from homology"/>
<evidence type="ECO:0000256" key="8">
    <source>
        <dbReference type="ARBA" id="ARBA00022840"/>
    </source>
</evidence>
<protein>
    <recommendedName>
        <fullName evidence="3 10">Thymidylate kinase</fullName>
        <ecNumber evidence="2 10">2.7.4.9</ecNumber>
    </recommendedName>
    <alternativeName>
        <fullName evidence="10">dTMP kinase</fullName>
    </alternativeName>
</protein>
<dbReference type="GO" id="GO:0004798">
    <property type="term" value="F:dTMP kinase activity"/>
    <property type="evidence" value="ECO:0007669"/>
    <property type="project" value="UniProtKB-EC"/>
</dbReference>
<dbReference type="InterPro" id="IPR018094">
    <property type="entry name" value="Thymidylate_kinase"/>
</dbReference>
<dbReference type="PANTHER" id="PTHR10344:SF4">
    <property type="entry name" value="UMP-CMP KINASE 2, MITOCHONDRIAL"/>
    <property type="match status" value="1"/>
</dbReference>
<keyword evidence="13" id="KW-1185">Reference proteome</keyword>
<dbReference type="CDD" id="cd01672">
    <property type="entry name" value="TMPK"/>
    <property type="match status" value="1"/>
</dbReference>
<dbReference type="Gene3D" id="3.40.50.300">
    <property type="entry name" value="P-loop containing nucleotide triphosphate hydrolases"/>
    <property type="match status" value="1"/>
</dbReference>
<dbReference type="InterPro" id="IPR027417">
    <property type="entry name" value="P-loop_NTPase"/>
</dbReference>
<evidence type="ECO:0000256" key="6">
    <source>
        <dbReference type="ARBA" id="ARBA00022741"/>
    </source>
</evidence>
<dbReference type="EC" id="2.7.4.9" evidence="2 10"/>
<dbReference type="RefSeq" id="WP_386436034.1">
    <property type="nucleotide sequence ID" value="NZ_JBHSBB010000029.1"/>
</dbReference>
<dbReference type="PANTHER" id="PTHR10344">
    <property type="entry name" value="THYMIDYLATE KINASE"/>
    <property type="match status" value="1"/>
</dbReference>
<evidence type="ECO:0000313" key="13">
    <source>
        <dbReference type="Proteomes" id="UP001595765"/>
    </source>
</evidence>
<keyword evidence="6 10" id="KW-0547">Nucleotide-binding</keyword>
<accession>A0ABV8HUC0</accession>
<comment type="caution">
    <text evidence="10">Lacks conserved residue(s) required for the propagation of feature annotation.</text>
</comment>
<dbReference type="NCBIfam" id="TIGR00041">
    <property type="entry name" value="DTMP_kinase"/>
    <property type="match status" value="1"/>
</dbReference>
<dbReference type="InterPro" id="IPR039430">
    <property type="entry name" value="Thymidylate_kin-like_dom"/>
</dbReference>
<sequence length="219" mass="23418">MTGSGRFITLDGPGGVGKSTTAAALTGFLTSHGEQVYTTAEPSHSELGRFVREHADRYQGATLACLVAADRHDHLARDVVPRLDTGVTVVCDRYVASSLVLQRLDGVPQQYLVDLNAGMRMPDLAVILTADPRNIAGRIAQRGATHRFNRDPEAPTRETALYKEAVSILRGMGVRVLMVDTGVASPKEVAERIAGFVISDLGTVPQQPDSARRQGASPS</sequence>
<evidence type="ECO:0000313" key="12">
    <source>
        <dbReference type="EMBL" id="MFC4035674.1"/>
    </source>
</evidence>
<evidence type="ECO:0000256" key="5">
    <source>
        <dbReference type="ARBA" id="ARBA00022727"/>
    </source>
</evidence>
<comment type="function">
    <text evidence="10">Phosphorylation of dTMP to form dTDP in both de novo and salvage pathways of dTTP synthesis.</text>
</comment>
<evidence type="ECO:0000256" key="10">
    <source>
        <dbReference type="HAMAP-Rule" id="MF_00165"/>
    </source>
</evidence>
<evidence type="ECO:0000259" key="11">
    <source>
        <dbReference type="Pfam" id="PF02223"/>
    </source>
</evidence>
<gene>
    <name evidence="10 12" type="primary">tmk</name>
    <name evidence="12" type="ORF">ACFO3J_30015</name>
</gene>
<evidence type="ECO:0000256" key="9">
    <source>
        <dbReference type="ARBA" id="ARBA00048743"/>
    </source>
</evidence>
<dbReference type="EMBL" id="JBHSBB010000029">
    <property type="protein sequence ID" value="MFC4035674.1"/>
    <property type="molecule type" value="Genomic_DNA"/>
</dbReference>
<comment type="caution">
    <text evidence="12">The sequence shown here is derived from an EMBL/GenBank/DDBJ whole genome shotgun (WGS) entry which is preliminary data.</text>
</comment>
<evidence type="ECO:0000256" key="3">
    <source>
        <dbReference type="ARBA" id="ARBA00017144"/>
    </source>
</evidence>
<evidence type="ECO:0000256" key="1">
    <source>
        <dbReference type="ARBA" id="ARBA00009776"/>
    </source>
</evidence>
<feature type="domain" description="Thymidylate kinase-like" evidence="11">
    <location>
        <begin position="10"/>
        <end position="181"/>
    </location>
</feature>
<reference evidence="13" key="1">
    <citation type="journal article" date="2019" name="Int. J. Syst. Evol. Microbiol.">
        <title>The Global Catalogue of Microorganisms (GCM) 10K type strain sequencing project: providing services to taxonomists for standard genome sequencing and annotation.</title>
        <authorList>
            <consortium name="The Broad Institute Genomics Platform"/>
            <consortium name="The Broad Institute Genome Sequencing Center for Infectious Disease"/>
            <person name="Wu L."/>
            <person name="Ma J."/>
        </authorList>
    </citation>
    <scope>NUCLEOTIDE SEQUENCE [LARGE SCALE GENOMIC DNA]</scope>
    <source>
        <strain evidence="13">CGMCC 4.7237</strain>
    </source>
</reference>
<evidence type="ECO:0000256" key="4">
    <source>
        <dbReference type="ARBA" id="ARBA00022679"/>
    </source>
</evidence>